<dbReference type="RefSeq" id="WP_062327883.1">
    <property type="nucleotide sequence ID" value="NZ_CP014476.1"/>
</dbReference>
<proteinExistence type="predicted"/>
<accession>A0A126T1K4</accession>
<dbReference type="EMBL" id="CP014476">
    <property type="protein sequence ID" value="AMK75961.1"/>
    <property type="molecule type" value="Genomic_DNA"/>
</dbReference>
<sequence>MKKQVFDALLAHAAEHGIKHHFYIDRLHIFLDAHAPQDIVVKLKSLSKKNKFISPCTLEGYIRINQKLELYQVDKKAIKLLKALNSTNTFYRINYVEIALDFYSKNAESLCRLRQFFNKHLIVKRGSHKTPFYFRFYDEDDVDPKRKPIEADCYDKAKGELIHYANPQVDDVRSVCYSDKSGYRFDESKGYVHLEHRHRGLDTLRKLDFLTINDLLTLDYLSYWQDRLRLVRPNIKTLGSLSNADVADNTLNKKGNRLFDKIQILQAYLSFYPEHQHCFEPITTEKCLKKFCQL</sequence>
<keyword evidence="2" id="KW-1185">Reference proteome</keyword>
<gene>
    <name evidence="1" type="ORF">JT25_005560</name>
</gene>
<dbReference type="KEGG" id="mdn:JT25_005560"/>
<dbReference type="AlphaFoldDB" id="A0A126T1K4"/>
<organism evidence="1 2">
    <name type="scientific">Methylomonas denitrificans</name>
    <dbReference type="NCBI Taxonomy" id="1538553"/>
    <lineage>
        <taxon>Bacteria</taxon>
        <taxon>Pseudomonadati</taxon>
        <taxon>Pseudomonadota</taxon>
        <taxon>Gammaproteobacteria</taxon>
        <taxon>Methylococcales</taxon>
        <taxon>Methylococcaceae</taxon>
        <taxon>Methylomonas</taxon>
    </lineage>
</organism>
<reference evidence="1 2" key="1">
    <citation type="journal article" date="2015" name="Environ. Microbiol.">
        <title>Methane oxidation coupled to nitrate reduction under hypoxia by the Gammaproteobacterium Methylomonas denitrificans, sp. nov. type strain FJG1.</title>
        <authorList>
            <person name="Kits K.D."/>
            <person name="Klotz M.G."/>
            <person name="Stein L.Y."/>
        </authorList>
    </citation>
    <scope>NUCLEOTIDE SEQUENCE [LARGE SCALE GENOMIC DNA]</scope>
    <source>
        <strain evidence="1 2">FJG1</strain>
    </source>
</reference>
<protein>
    <submittedName>
        <fullName evidence="1">Uncharacterized protein</fullName>
    </submittedName>
</protein>
<name>A0A126T1K4_9GAMM</name>
<evidence type="ECO:0000313" key="2">
    <source>
        <dbReference type="Proteomes" id="UP000030512"/>
    </source>
</evidence>
<evidence type="ECO:0000313" key="1">
    <source>
        <dbReference type="EMBL" id="AMK75961.1"/>
    </source>
</evidence>
<dbReference type="Proteomes" id="UP000030512">
    <property type="component" value="Chromosome"/>
</dbReference>